<dbReference type="Gene3D" id="3.40.50.10860">
    <property type="entry name" value="Leucine Dehydrogenase, chain A, domain 1"/>
    <property type="match status" value="1"/>
</dbReference>
<feature type="binding site" evidence="6">
    <location>
        <position position="109"/>
    </location>
    <ligand>
        <name>shikimate</name>
        <dbReference type="ChEBI" id="CHEBI:36208"/>
    </ligand>
</feature>
<evidence type="ECO:0000259" key="7">
    <source>
        <dbReference type="Pfam" id="PF01488"/>
    </source>
</evidence>
<dbReference type="EC" id="1.1.1.25" evidence="1 6"/>
<reference evidence="9 10" key="1">
    <citation type="submission" date="2023-09" db="EMBL/GenBank/DDBJ databases">
        <title>Pyrofollis japonicus gen. nov. sp. nov., a novel member of the family Pyrodictiaceae isolated from the Iheya North hydrothermal field.</title>
        <authorList>
            <person name="Miyazaki U."/>
            <person name="Sanari M."/>
            <person name="Tame A."/>
            <person name="Kitajima M."/>
            <person name="Okamoto A."/>
            <person name="Sawayama S."/>
            <person name="Miyazaki J."/>
            <person name="Takai K."/>
            <person name="Nakagawa S."/>
        </authorList>
    </citation>
    <scope>NUCLEOTIDE SEQUENCE [LARGE SCALE GENOMIC DNA]</scope>
    <source>
        <strain evidence="9 10">AV2</strain>
    </source>
</reference>
<sequence>MSMHGCSPATRLYGLIGSPVSHSLSPAIHCTVFRQAGVDAVYLAWDTPPERLRERVEALRSLSGGFNVTIPLKEAILGLLDGLGEAAREIGAVNTVMVEDGSLTGYNTDYLGVAECLRGHRPRVALVVGAGGAARAAIYALRELGAVEVYIANRSPGRAQRLAEWARGIGLDAHPAPLGDAEELASRADTVVNATPLGSKACCPDEAPPVLGGLHEGQVVFDMVYKPLETLLLRRAREAGARTVDGLCMLVWQALYTDEIWLGIEPTPELYNAAREAALQAMREA</sequence>
<feature type="binding site" evidence="6">
    <location>
        <position position="85"/>
    </location>
    <ligand>
        <name>NADP(+)</name>
        <dbReference type="ChEBI" id="CHEBI:58349"/>
    </ligand>
</feature>
<evidence type="ECO:0000256" key="5">
    <source>
        <dbReference type="ARBA" id="ARBA00023141"/>
    </source>
</evidence>
<feature type="binding site" evidence="6">
    <location>
        <position position="69"/>
    </location>
    <ligand>
        <name>shikimate</name>
        <dbReference type="ChEBI" id="CHEBI:36208"/>
    </ligand>
</feature>
<feature type="binding site" evidence="6">
    <location>
        <position position="225"/>
    </location>
    <ligand>
        <name>shikimate</name>
        <dbReference type="ChEBI" id="CHEBI:36208"/>
    </ligand>
</feature>
<dbReference type="Pfam" id="PF01488">
    <property type="entry name" value="Shikimate_DH"/>
    <property type="match status" value="1"/>
</dbReference>
<dbReference type="InterPro" id="IPR006151">
    <property type="entry name" value="Shikm_DH/Glu-tRNA_Rdtase"/>
</dbReference>
<gene>
    <name evidence="6" type="primary">aroE</name>
    <name evidence="9" type="ORF">PABY_07380</name>
</gene>
<dbReference type="InterPro" id="IPR013708">
    <property type="entry name" value="Shikimate_DH-bd_N"/>
</dbReference>
<comment type="subunit">
    <text evidence="6">Homodimer.</text>
</comment>
<accession>A0ABM8IUD5</accession>
<evidence type="ECO:0000256" key="1">
    <source>
        <dbReference type="ARBA" id="ARBA00012962"/>
    </source>
</evidence>
<evidence type="ECO:0000259" key="8">
    <source>
        <dbReference type="Pfam" id="PF08501"/>
    </source>
</evidence>
<evidence type="ECO:0000256" key="2">
    <source>
        <dbReference type="ARBA" id="ARBA00022605"/>
    </source>
</evidence>
<dbReference type="InterPro" id="IPR046346">
    <property type="entry name" value="Aminoacid_DH-like_N_sf"/>
</dbReference>
<feature type="binding site" evidence="6">
    <location>
        <position position="223"/>
    </location>
    <ligand>
        <name>NADP(+)</name>
        <dbReference type="ChEBI" id="CHEBI:58349"/>
    </ligand>
</feature>
<dbReference type="NCBIfam" id="TIGR00507">
    <property type="entry name" value="aroE"/>
    <property type="match status" value="1"/>
</dbReference>
<evidence type="ECO:0000313" key="10">
    <source>
        <dbReference type="Proteomes" id="UP001341135"/>
    </source>
</evidence>
<name>A0ABM8IUD5_9CREN</name>
<comment type="pathway">
    <text evidence="6">Metabolic intermediate biosynthesis; chorismate biosynthesis; chorismate from D-erythrose 4-phosphate and phosphoenolpyruvate: step 4/7.</text>
</comment>
<dbReference type="SUPFAM" id="SSF53223">
    <property type="entry name" value="Aminoacid dehydrogenase-like, N-terminal domain"/>
    <property type="match status" value="1"/>
</dbReference>
<dbReference type="PANTHER" id="PTHR21089">
    <property type="entry name" value="SHIKIMATE DEHYDROGENASE"/>
    <property type="match status" value="1"/>
</dbReference>
<feature type="binding site" evidence="6">
    <location>
        <position position="94"/>
    </location>
    <ligand>
        <name>shikimate</name>
        <dbReference type="ChEBI" id="CHEBI:36208"/>
    </ligand>
</feature>
<protein>
    <recommendedName>
        <fullName evidence="1 6">Shikimate dehydrogenase (NADP(+))</fullName>
        <shortName evidence="6">SDH</shortName>
        <ecNumber evidence="1 6">1.1.1.25</ecNumber>
    </recommendedName>
</protein>
<keyword evidence="2 6" id="KW-0028">Amino-acid biosynthesis</keyword>
<organism evidence="9 10">
    <name type="scientific">Pyrodictium abyssi</name>
    <dbReference type="NCBI Taxonomy" id="54256"/>
    <lineage>
        <taxon>Archaea</taxon>
        <taxon>Thermoproteota</taxon>
        <taxon>Thermoprotei</taxon>
        <taxon>Desulfurococcales</taxon>
        <taxon>Pyrodictiaceae</taxon>
        <taxon>Pyrodictium</taxon>
    </lineage>
</organism>
<feature type="active site" description="Proton acceptor" evidence="6">
    <location>
        <position position="73"/>
    </location>
</feature>
<proteinExistence type="inferred from homology"/>
<keyword evidence="5 6" id="KW-0057">Aromatic amino acid biosynthesis</keyword>
<evidence type="ECO:0000256" key="4">
    <source>
        <dbReference type="ARBA" id="ARBA00023002"/>
    </source>
</evidence>
<evidence type="ECO:0000313" key="9">
    <source>
        <dbReference type="EMBL" id="BES81171.1"/>
    </source>
</evidence>
<keyword evidence="4 6" id="KW-0560">Oxidoreductase</keyword>
<feature type="binding site" evidence="6">
    <location>
        <begin position="23"/>
        <end position="25"/>
    </location>
    <ligand>
        <name>shikimate</name>
        <dbReference type="ChEBI" id="CHEBI:36208"/>
    </ligand>
</feature>
<dbReference type="SUPFAM" id="SSF51735">
    <property type="entry name" value="NAD(P)-binding Rossmann-fold domains"/>
    <property type="match status" value="1"/>
</dbReference>
<dbReference type="Pfam" id="PF08501">
    <property type="entry name" value="Shikimate_dh_N"/>
    <property type="match status" value="1"/>
</dbReference>
<comment type="catalytic activity">
    <reaction evidence="6">
        <text>shikimate + NADP(+) = 3-dehydroshikimate + NADPH + H(+)</text>
        <dbReference type="Rhea" id="RHEA:17737"/>
        <dbReference type="ChEBI" id="CHEBI:15378"/>
        <dbReference type="ChEBI" id="CHEBI:16630"/>
        <dbReference type="ChEBI" id="CHEBI:36208"/>
        <dbReference type="ChEBI" id="CHEBI:57783"/>
        <dbReference type="ChEBI" id="CHEBI:58349"/>
        <dbReference type="EC" id="1.1.1.25"/>
    </reaction>
</comment>
<feature type="binding site" evidence="6">
    <location>
        <position position="253"/>
    </location>
    <ligand>
        <name>shikimate</name>
        <dbReference type="ChEBI" id="CHEBI:36208"/>
    </ligand>
</feature>
<keyword evidence="3 6" id="KW-0521">NADP</keyword>
<feature type="domain" description="Quinate/shikimate 5-dehydrogenase/glutamyl-tRNA reductase" evidence="7">
    <location>
        <begin position="124"/>
        <end position="195"/>
    </location>
</feature>
<dbReference type="InterPro" id="IPR022893">
    <property type="entry name" value="Shikimate_DH_fam"/>
</dbReference>
<dbReference type="EMBL" id="AP028907">
    <property type="protein sequence ID" value="BES81171.1"/>
    <property type="molecule type" value="Genomic_DNA"/>
</dbReference>
<feature type="binding site" evidence="6">
    <location>
        <position position="246"/>
    </location>
    <ligand>
        <name>NADP(+)</name>
        <dbReference type="ChEBI" id="CHEBI:58349"/>
    </ligand>
</feature>
<comment type="caution">
    <text evidence="6">Lacks conserved residue(s) required for the propagation of feature annotation.</text>
</comment>
<dbReference type="Proteomes" id="UP001341135">
    <property type="component" value="Chromosome"/>
</dbReference>
<dbReference type="CDD" id="cd01065">
    <property type="entry name" value="NAD_bind_Shikimate_DH"/>
    <property type="match status" value="1"/>
</dbReference>
<evidence type="ECO:0000256" key="6">
    <source>
        <dbReference type="HAMAP-Rule" id="MF_00222"/>
    </source>
</evidence>
<dbReference type="HAMAP" id="MF_00222">
    <property type="entry name" value="Shikimate_DH_AroE"/>
    <property type="match status" value="1"/>
</dbReference>
<keyword evidence="10" id="KW-1185">Reference proteome</keyword>
<comment type="similarity">
    <text evidence="6">Belongs to the shikimate dehydrogenase family.</text>
</comment>
<dbReference type="PANTHER" id="PTHR21089:SF1">
    <property type="entry name" value="BIFUNCTIONAL 3-DEHYDROQUINATE DEHYDRATASE_SHIKIMATE DEHYDROGENASE, CHLOROPLASTIC"/>
    <property type="match status" value="1"/>
</dbReference>
<feature type="binding site" evidence="6">
    <location>
        <begin position="129"/>
        <end position="133"/>
    </location>
    <ligand>
        <name>NADP(+)</name>
        <dbReference type="ChEBI" id="CHEBI:58349"/>
    </ligand>
</feature>
<dbReference type="Gene3D" id="3.40.50.720">
    <property type="entry name" value="NAD(P)-binding Rossmann-like Domain"/>
    <property type="match status" value="1"/>
</dbReference>
<dbReference type="InterPro" id="IPR011342">
    <property type="entry name" value="Shikimate_DH"/>
</dbReference>
<dbReference type="InterPro" id="IPR036291">
    <property type="entry name" value="NAD(P)-bd_dom_sf"/>
</dbReference>
<feature type="domain" description="Shikimate dehydrogenase substrate binding N-terminal" evidence="8">
    <location>
        <begin position="15"/>
        <end position="96"/>
    </location>
</feature>
<evidence type="ECO:0000256" key="3">
    <source>
        <dbReference type="ARBA" id="ARBA00022857"/>
    </source>
</evidence>
<comment type="function">
    <text evidence="6">Involved in the biosynthesis of the chorismate, which leads to the biosynthesis of aromatic amino acids. Catalyzes the reversible NADPH linked reduction of 3-dehydroshikimate (DHSA) to yield shikimate (SA).</text>
</comment>